<evidence type="ECO:0000313" key="1">
    <source>
        <dbReference type="EMBL" id="GBP04150.1"/>
    </source>
</evidence>
<accession>A0A4C1SSG3</accession>
<reference evidence="1 2" key="1">
    <citation type="journal article" date="2019" name="Commun. Biol.">
        <title>The bagworm genome reveals a unique fibroin gene that provides high tensile strength.</title>
        <authorList>
            <person name="Kono N."/>
            <person name="Nakamura H."/>
            <person name="Ohtoshi R."/>
            <person name="Tomita M."/>
            <person name="Numata K."/>
            <person name="Arakawa K."/>
        </authorList>
    </citation>
    <scope>NUCLEOTIDE SEQUENCE [LARGE SCALE GENOMIC DNA]</scope>
</reference>
<dbReference type="AlphaFoldDB" id="A0A4C1SSG3"/>
<sequence length="129" mass="14316">MLGSNKRDSIFGLGGAGTAVDREFRISSIHNYSLYKSAEQRIPIGRKTVTGIHRDPTCSLHQWCHHPLVLVTRQPPARDRNRHATIMRSHHCCPALASVHVDRAGAVAGAGAERRGEFVFTLAARRLRE</sequence>
<gene>
    <name evidence="1" type="ORF">EVAR_74868_1</name>
</gene>
<protein>
    <submittedName>
        <fullName evidence="1">Uncharacterized protein</fullName>
    </submittedName>
</protein>
<organism evidence="1 2">
    <name type="scientific">Eumeta variegata</name>
    <name type="common">Bagworm moth</name>
    <name type="synonym">Eumeta japonica</name>
    <dbReference type="NCBI Taxonomy" id="151549"/>
    <lineage>
        <taxon>Eukaryota</taxon>
        <taxon>Metazoa</taxon>
        <taxon>Ecdysozoa</taxon>
        <taxon>Arthropoda</taxon>
        <taxon>Hexapoda</taxon>
        <taxon>Insecta</taxon>
        <taxon>Pterygota</taxon>
        <taxon>Neoptera</taxon>
        <taxon>Endopterygota</taxon>
        <taxon>Lepidoptera</taxon>
        <taxon>Glossata</taxon>
        <taxon>Ditrysia</taxon>
        <taxon>Tineoidea</taxon>
        <taxon>Psychidae</taxon>
        <taxon>Oiketicinae</taxon>
        <taxon>Eumeta</taxon>
    </lineage>
</organism>
<proteinExistence type="predicted"/>
<dbReference type="EMBL" id="BGZK01000012">
    <property type="protein sequence ID" value="GBP04150.1"/>
    <property type="molecule type" value="Genomic_DNA"/>
</dbReference>
<dbReference type="Proteomes" id="UP000299102">
    <property type="component" value="Unassembled WGS sequence"/>
</dbReference>
<evidence type="ECO:0000313" key="2">
    <source>
        <dbReference type="Proteomes" id="UP000299102"/>
    </source>
</evidence>
<keyword evidence="2" id="KW-1185">Reference proteome</keyword>
<name>A0A4C1SSG3_EUMVA</name>
<comment type="caution">
    <text evidence="1">The sequence shown here is derived from an EMBL/GenBank/DDBJ whole genome shotgun (WGS) entry which is preliminary data.</text>
</comment>